<feature type="domain" description="Phospholipid/glycerol acyltransferase" evidence="4">
    <location>
        <begin position="76"/>
        <end position="190"/>
    </location>
</feature>
<evidence type="ECO:0000256" key="1">
    <source>
        <dbReference type="ARBA" id="ARBA00005189"/>
    </source>
</evidence>
<keyword evidence="2 5" id="KW-0808">Transferase</keyword>
<name>A0A1G7JYN3_9RHOB</name>
<dbReference type="STRING" id="521013.SAMN04488567_0055"/>
<protein>
    <submittedName>
        <fullName evidence="5">1-acyl-sn-glycerol-3-phosphate acyltransferase</fullName>
    </submittedName>
</protein>
<dbReference type="PANTHER" id="PTHR10434:SF40">
    <property type="entry name" value="1-ACYL-SN-GLYCEROL-3-PHOSPHATE ACYLTRANSFERASE"/>
    <property type="match status" value="1"/>
</dbReference>
<reference evidence="6" key="1">
    <citation type="submission" date="2016-10" db="EMBL/GenBank/DDBJ databases">
        <authorList>
            <person name="Varghese N."/>
            <person name="Submissions S."/>
        </authorList>
    </citation>
    <scope>NUCLEOTIDE SEQUENCE [LARGE SCALE GENOMIC DNA]</scope>
    <source>
        <strain evidence="6">DSM 21424</strain>
    </source>
</reference>
<evidence type="ECO:0000256" key="3">
    <source>
        <dbReference type="ARBA" id="ARBA00023315"/>
    </source>
</evidence>
<proteinExistence type="predicted"/>
<dbReference type="Proteomes" id="UP000198922">
    <property type="component" value="Unassembled WGS sequence"/>
</dbReference>
<sequence length="254" mass="27870">MTGPAYAWRWLRSLAFSILIYAAMIPVALAYLPWTLAHRDGAVAAAHRWCRIVRWLARVMLGLRTEVRGTPPTREVMIAAKHQSFLDIILIYGAVPRGKFIMKKELVYAPILGQIALRIGCVPVDRGKRGAAIRQMTEDVRAGNADPGQLIIYPQGTRVAPGVAAPYKVGTAALYRELGQPCVPVACNVGVFWPKRGVLRRPGTAIVEFLPEIPPGLPPAEFMSRLEDMVESRSDRLMAEAGFPIALGGPVEDH</sequence>
<dbReference type="Pfam" id="PF01553">
    <property type="entry name" value="Acyltransferase"/>
    <property type="match status" value="1"/>
</dbReference>
<accession>A0A1G7JYN3</accession>
<dbReference type="OrthoDB" id="5290997at2"/>
<organism evidence="5 6">
    <name type="scientific">Limimaricola pyoseonensis</name>
    <dbReference type="NCBI Taxonomy" id="521013"/>
    <lineage>
        <taxon>Bacteria</taxon>
        <taxon>Pseudomonadati</taxon>
        <taxon>Pseudomonadota</taxon>
        <taxon>Alphaproteobacteria</taxon>
        <taxon>Rhodobacterales</taxon>
        <taxon>Paracoccaceae</taxon>
        <taxon>Limimaricola</taxon>
    </lineage>
</organism>
<dbReference type="EMBL" id="FNAT01000010">
    <property type="protein sequence ID" value="SDF30043.1"/>
    <property type="molecule type" value="Genomic_DNA"/>
</dbReference>
<keyword evidence="6" id="KW-1185">Reference proteome</keyword>
<dbReference type="SUPFAM" id="SSF69593">
    <property type="entry name" value="Glycerol-3-phosphate (1)-acyltransferase"/>
    <property type="match status" value="1"/>
</dbReference>
<dbReference type="RefSeq" id="WP_090114706.1">
    <property type="nucleotide sequence ID" value="NZ_FNAT01000010.1"/>
</dbReference>
<keyword evidence="3 5" id="KW-0012">Acyltransferase</keyword>
<comment type="pathway">
    <text evidence="1">Lipid metabolism.</text>
</comment>
<gene>
    <name evidence="5" type="ORF">SAMN04488567_0055</name>
</gene>
<dbReference type="PANTHER" id="PTHR10434">
    <property type="entry name" value="1-ACYL-SN-GLYCEROL-3-PHOSPHATE ACYLTRANSFERASE"/>
    <property type="match status" value="1"/>
</dbReference>
<dbReference type="AlphaFoldDB" id="A0A1G7JYN3"/>
<dbReference type="CDD" id="cd07989">
    <property type="entry name" value="LPLAT_AGPAT-like"/>
    <property type="match status" value="1"/>
</dbReference>
<dbReference type="InterPro" id="IPR002123">
    <property type="entry name" value="Plipid/glycerol_acylTrfase"/>
</dbReference>
<evidence type="ECO:0000259" key="4">
    <source>
        <dbReference type="SMART" id="SM00563"/>
    </source>
</evidence>
<dbReference type="SMART" id="SM00563">
    <property type="entry name" value="PlsC"/>
    <property type="match status" value="1"/>
</dbReference>
<evidence type="ECO:0000313" key="6">
    <source>
        <dbReference type="Proteomes" id="UP000198922"/>
    </source>
</evidence>
<evidence type="ECO:0000313" key="5">
    <source>
        <dbReference type="EMBL" id="SDF30043.1"/>
    </source>
</evidence>
<dbReference type="GO" id="GO:0006654">
    <property type="term" value="P:phosphatidic acid biosynthetic process"/>
    <property type="evidence" value="ECO:0007669"/>
    <property type="project" value="TreeGrafter"/>
</dbReference>
<evidence type="ECO:0000256" key="2">
    <source>
        <dbReference type="ARBA" id="ARBA00022679"/>
    </source>
</evidence>
<dbReference type="GO" id="GO:0003841">
    <property type="term" value="F:1-acylglycerol-3-phosphate O-acyltransferase activity"/>
    <property type="evidence" value="ECO:0007669"/>
    <property type="project" value="TreeGrafter"/>
</dbReference>